<evidence type="ECO:0000256" key="5">
    <source>
        <dbReference type="SAM" id="SignalP"/>
    </source>
</evidence>
<evidence type="ECO:0000256" key="4">
    <source>
        <dbReference type="ARBA" id="ARBA00023136"/>
    </source>
</evidence>
<feature type="signal peptide" evidence="5">
    <location>
        <begin position="1"/>
        <end position="22"/>
    </location>
</feature>
<keyword evidence="3" id="KW-1133">Transmembrane helix</keyword>
<keyword evidence="2" id="KW-0812">Transmembrane</keyword>
<keyword evidence="5" id="KW-0732">Signal</keyword>
<evidence type="ECO:0000256" key="1">
    <source>
        <dbReference type="ARBA" id="ARBA00004127"/>
    </source>
</evidence>
<keyword evidence="4" id="KW-0472">Membrane</keyword>
<evidence type="ECO:0000256" key="2">
    <source>
        <dbReference type="ARBA" id="ARBA00022692"/>
    </source>
</evidence>
<protein>
    <submittedName>
        <fullName evidence="6">Isoprenylcysteine carboxylmethyltransferase family protein</fullName>
    </submittedName>
</protein>
<dbReference type="PANTHER" id="PTHR12714:SF24">
    <property type="entry name" value="SLR1182 PROTEIN"/>
    <property type="match status" value="1"/>
</dbReference>
<dbReference type="KEGG" id="paqt:E8L99_19250"/>
<reference evidence="6 7" key="1">
    <citation type="submission" date="2019-04" db="EMBL/GenBank/DDBJ databases">
        <title>Phreatobacter aquaticus sp. nov.</title>
        <authorList>
            <person name="Choi A."/>
            <person name="Baek K."/>
        </authorList>
    </citation>
    <scope>NUCLEOTIDE SEQUENCE [LARGE SCALE GENOMIC DNA]</scope>
    <source>
        <strain evidence="6 7">NMCR1094</strain>
    </source>
</reference>
<dbReference type="EMBL" id="CP039865">
    <property type="protein sequence ID" value="QCK88875.1"/>
    <property type="molecule type" value="Genomic_DNA"/>
</dbReference>
<evidence type="ECO:0000313" key="7">
    <source>
        <dbReference type="Proteomes" id="UP000298588"/>
    </source>
</evidence>
<comment type="subcellular location">
    <subcellularLocation>
        <location evidence="1">Endomembrane system</location>
        <topology evidence="1">Multi-pass membrane protein</topology>
    </subcellularLocation>
</comment>
<organism evidence="6 7">
    <name type="scientific">Phreatobacter aquaticus</name>
    <dbReference type="NCBI Taxonomy" id="2570229"/>
    <lineage>
        <taxon>Bacteria</taxon>
        <taxon>Pseudomonadati</taxon>
        <taxon>Pseudomonadota</taxon>
        <taxon>Alphaproteobacteria</taxon>
        <taxon>Hyphomicrobiales</taxon>
        <taxon>Phreatobacteraceae</taxon>
        <taxon>Phreatobacter</taxon>
    </lineage>
</organism>
<proteinExistence type="predicted"/>
<dbReference type="OrthoDB" id="9811969at2"/>
<keyword evidence="7" id="KW-1185">Reference proteome</keyword>
<sequence length="114" mass="12474">MRLKGALMLGAGLALVSASAMALLRGRTTLLPNRATTHLVTDGPFAFSRNPIYLANALIMAGFGGMSSSPWYDLAAIVCLILDDRLAVRREEAHLAARFGEQWQAYAARVRRWL</sequence>
<dbReference type="AlphaFoldDB" id="A0A4D7QNC8"/>
<feature type="chain" id="PRO_5020358297" evidence="5">
    <location>
        <begin position="23"/>
        <end position="114"/>
    </location>
</feature>
<gene>
    <name evidence="6" type="ORF">E8L99_19250</name>
</gene>
<keyword evidence="6" id="KW-0489">Methyltransferase</keyword>
<dbReference type="Gene3D" id="1.20.120.1630">
    <property type="match status" value="1"/>
</dbReference>
<dbReference type="InterPro" id="IPR007318">
    <property type="entry name" value="Phopholipid_MeTrfase"/>
</dbReference>
<evidence type="ECO:0000256" key="3">
    <source>
        <dbReference type="ARBA" id="ARBA00022989"/>
    </source>
</evidence>
<evidence type="ECO:0000313" key="6">
    <source>
        <dbReference type="EMBL" id="QCK88875.1"/>
    </source>
</evidence>
<name>A0A4D7QNC8_9HYPH</name>
<accession>A0A4D7QNC8</accession>
<dbReference type="GO" id="GO:0012505">
    <property type="term" value="C:endomembrane system"/>
    <property type="evidence" value="ECO:0007669"/>
    <property type="project" value="UniProtKB-SubCell"/>
</dbReference>
<dbReference type="GO" id="GO:0008168">
    <property type="term" value="F:methyltransferase activity"/>
    <property type="evidence" value="ECO:0007669"/>
    <property type="project" value="UniProtKB-KW"/>
</dbReference>
<dbReference type="Proteomes" id="UP000298588">
    <property type="component" value="Chromosome"/>
</dbReference>
<keyword evidence="6" id="KW-0808">Transferase</keyword>
<dbReference type="GO" id="GO:0032259">
    <property type="term" value="P:methylation"/>
    <property type="evidence" value="ECO:0007669"/>
    <property type="project" value="UniProtKB-KW"/>
</dbReference>
<dbReference type="PANTHER" id="PTHR12714">
    <property type="entry name" value="PROTEIN-S ISOPRENYLCYSTEINE O-METHYLTRANSFERASE"/>
    <property type="match status" value="1"/>
</dbReference>
<dbReference type="Pfam" id="PF04191">
    <property type="entry name" value="PEMT"/>
    <property type="match status" value="1"/>
</dbReference>